<evidence type="ECO:0000256" key="2">
    <source>
        <dbReference type="SAM" id="Phobius"/>
    </source>
</evidence>
<dbReference type="PANTHER" id="PTHR36840:SF1">
    <property type="entry name" value="BLL5714 PROTEIN"/>
    <property type="match status" value="1"/>
</dbReference>
<feature type="transmembrane region" description="Helical" evidence="2">
    <location>
        <begin position="134"/>
        <end position="151"/>
    </location>
</feature>
<feature type="transmembrane region" description="Helical" evidence="2">
    <location>
        <begin position="157"/>
        <end position="177"/>
    </location>
</feature>
<feature type="transmembrane region" description="Helical" evidence="2">
    <location>
        <begin position="224"/>
        <end position="244"/>
    </location>
</feature>
<feature type="transmembrane region" description="Helical" evidence="2">
    <location>
        <begin position="102"/>
        <end position="122"/>
    </location>
</feature>
<feature type="transmembrane region" description="Helical" evidence="2">
    <location>
        <begin position="43"/>
        <end position="64"/>
    </location>
</feature>
<keyword evidence="2" id="KW-1133">Transmembrane helix</keyword>
<feature type="transmembrane region" description="Helical" evidence="2">
    <location>
        <begin position="76"/>
        <end position="96"/>
    </location>
</feature>
<evidence type="ECO:0000313" key="3">
    <source>
        <dbReference type="EMBL" id="MFF0454764.1"/>
    </source>
</evidence>
<feature type="transmembrane region" description="Helical" evidence="2">
    <location>
        <begin position="352"/>
        <end position="369"/>
    </location>
</feature>
<evidence type="ECO:0000256" key="1">
    <source>
        <dbReference type="SAM" id="MobiDB-lite"/>
    </source>
</evidence>
<feature type="transmembrane region" description="Helical" evidence="2">
    <location>
        <begin position="12"/>
        <end position="31"/>
    </location>
</feature>
<keyword evidence="2" id="KW-0472">Membrane</keyword>
<reference evidence="3 4" key="1">
    <citation type="submission" date="2024-10" db="EMBL/GenBank/DDBJ databases">
        <title>The Natural Products Discovery Center: Release of the First 8490 Sequenced Strains for Exploring Actinobacteria Biosynthetic Diversity.</title>
        <authorList>
            <person name="Kalkreuter E."/>
            <person name="Kautsar S.A."/>
            <person name="Yang D."/>
            <person name="Bader C.D."/>
            <person name="Teijaro C.N."/>
            <person name="Fluegel L."/>
            <person name="Davis C.M."/>
            <person name="Simpson J.R."/>
            <person name="Lauterbach L."/>
            <person name="Steele A.D."/>
            <person name="Gui C."/>
            <person name="Meng S."/>
            <person name="Li G."/>
            <person name="Viehrig K."/>
            <person name="Ye F."/>
            <person name="Su P."/>
            <person name="Kiefer A.F."/>
            <person name="Nichols A."/>
            <person name="Cepeda A.J."/>
            <person name="Yan W."/>
            <person name="Fan B."/>
            <person name="Jiang Y."/>
            <person name="Adhikari A."/>
            <person name="Zheng C.-J."/>
            <person name="Schuster L."/>
            <person name="Cowan T.M."/>
            <person name="Smanski M.J."/>
            <person name="Chevrette M.G."/>
            <person name="De Carvalho L.P.S."/>
            <person name="Shen B."/>
        </authorList>
    </citation>
    <scope>NUCLEOTIDE SEQUENCE [LARGE SCALE GENOMIC DNA]</scope>
    <source>
        <strain evidence="3 4">NPDC004550</strain>
    </source>
</reference>
<dbReference type="EMBL" id="JBIALX010000005">
    <property type="protein sequence ID" value="MFF0454764.1"/>
    <property type="molecule type" value="Genomic_DNA"/>
</dbReference>
<dbReference type="RefSeq" id="WP_387251628.1">
    <property type="nucleotide sequence ID" value="NZ_JBIALX010000005.1"/>
</dbReference>
<dbReference type="PANTHER" id="PTHR36840">
    <property type="entry name" value="BLL5714 PROTEIN"/>
    <property type="match status" value="1"/>
</dbReference>
<feature type="transmembrane region" description="Helical" evidence="2">
    <location>
        <begin position="328"/>
        <end position="346"/>
    </location>
</feature>
<proteinExistence type="predicted"/>
<evidence type="ECO:0000313" key="4">
    <source>
        <dbReference type="Proteomes" id="UP001601521"/>
    </source>
</evidence>
<accession>A0ABW6NHW5</accession>
<sequence>MTRATPATRRAVSPLELFFDLVFVLAIGQLTHHLTAHLSWRSAAETLVVLIAVCGVWAFTSFEVTLLDIERRATRAVTIAVMGLALFMNAGIAHAFDDGPWLFVAPMLAALGGPAGYAAISAPTPELRSHFRHVLIWFAVSAPFWIAGAAIGSDIRLYLWAVGALIDLLGTWTAHPVRGRSVRTAHLPFDAEHMLERMRLFLIILLGETVLTLGRIISDHRGEPVTLLLTLGCATALVCLWAVYFGRSEQLVVTHAVEIENPIRAVHVGINAIYGVVAGLVLFAAGSELLLAHPATRAAGVPGVFVLAGPALYLLAQAIYFRWEMGTGWRIRLVGAAALGLGAAVAYWLPTYLVIVVLVAILLTLAVRISSRTPIPSRAAQPPVSGTEGNHETSNQ</sequence>
<comment type="caution">
    <text evidence="3">The sequence shown here is derived from an EMBL/GenBank/DDBJ whole genome shotgun (WGS) entry which is preliminary data.</text>
</comment>
<name>A0ABW6NHW5_9NOCA</name>
<dbReference type="InterPro" id="IPR010640">
    <property type="entry name" value="Low_temperature_requirement_A"/>
</dbReference>
<dbReference type="Proteomes" id="UP001601521">
    <property type="component" value="Unassembled WGS sequence"/>
</dbReference>
<feature type="region of interest" description="Disordered" evidence="1">
    <location>
        <begin position="375"/>
        <end position="396"/>
    </location>
</feature>
<keyword evidence="4" id="KW-1185">Reference proteome</keyword>
<feature type="transmembrane region" description="Helical" evidence="2">
    <location>
        <begin position="298"/>
        <end position="316"/>
    </location>
</feature>
<keyword evidence="2" id="KW-0812">Transmembrane</keyword>
<dbReference type="Pfam" id="PF06772">
    <property type="entry name" value="LtrA"/>
    <property type="match status" value="1"/>
</dbReference>
<protein>
    <submittedName>
        <fullName evidence="3">Low temperature requirement protein A</fullName>
    </submittedName>
</protein>
<feature type="transmembrane region" description="Helical" evidence="2">
    <location>
        <begin position="198"/>
        <end position="218"/>
    </location>
</feature>
<organism evidence="3 4">
    <name type="scientific">Nocardia africana</name>
    <dbReference type="NCBI Taxonomy" id="134964"/>
    <lineage>
        <taxon>Bacteria</taxon>
        <taxon>Bacillati</taxon>
        <taxon>Actinomycetota</taxon>
        <taxon>Actinomycetes</taxon>
        <taxon>Mycobacteriales</taxon>
        <taxon>Nocardiaceae</taxon>
        <taxon>Nocardia</taxon>
    </lineage>
</organism>
<gene>
    <name evidence="3" type="ORF">ACFYTH_15485</name>
</gene>
<feature type="transmembrane region" description="Helical" evidence="2">
    <location>
        <begin position="265"/>
        <end position="286"/>
    </location>
</feature>